<dbReference type="AlphaFoldDB" id="A0AAD7TUT6"/>
<evidence type="ECO:0000313" key="1">
    <source>
        <dbReference type="EMBL" id="KAJ8482623.1"/>
    </source>
</evidence>
<accession>A0AAD7TUT6</accession>
<name>A0AAD7TUT6_9APHY</name>
<dbReference type="InterPro" id="IPR036047">
    <property type="entry name" value="F-box-like_dom_sf"/>
</dbReference>
<keyword evidence="2" id="KW-1185">Reference proteome</keyword>
<protein>
    <recommendedName>
        <fullName evidence="3">F-box domain-containing protein</fullName>
    </recommendedName>
</protein>
<dbReference type="Proteomes" id="UP001215151">
    <property type="component" value="Unassembled WGS sequence"/>
</dbReference>
<organism evidence="1 2">
    <name type="scientific">Trametes cubensis</name>
    <dbReference type="NCBI Taxonomy" id="1111947"/>
    <lineage>
        <taxon>Eukaryota</taxon>
        <taxon>Fungi</taxon>
        <taxon>Dikarya</taxon>
        <taxon>Basidiomycota</taxon>
        <taxon>Agaricomycotina</taxon>
        <taxon>Agaricomycetes</taxon>
        <taxon>Polyporales</taxon>
        <taxon>Polyporaceae</taxon>
        <taxon>Trametes</taxon>
    </lineage>
</organism>
<evidence type="ECO:0000313" key="2">
    <source>
        <dbReference type="Proteomes" id="UP001215151"/>
    </source>
</evidence>
<evidence type="ECO:0008006" key="3">
    <source>
        <dbReference type="Google" id="ProtNLM"/>
    </source>
</evidence>
<dbReference type="SUPFAM" id="SSF81383">
    <property type="entry name" value="F-box domain"/>
    <property type="match status" value="1"/>
</dbReference>
<reference evidence="1" key="1">
    <citation type="submission" date="2022-11" db="EMBL/GenBank/DDBJ databases">
        <title>Genome Sequence of Cubamyces cubensis.</title>
        <authorList>
            <person name="Buettner E."/>
        </authorList>
    </citation>
    <scope>NUCLEOTIDE SEQUENCE</scope>
    <source>
        <strain evidence="1">MPL-01</strain>
    </source>
</reference>
<proteinExistence type="predicted"/>
<gene>
    <name evidence="1" type="ORF">ONZ51_g5240</name>
</gene>
<sequence>MPSDSESIQTSQASECFLLGLAEELLISILLELGPADLLSCTNVCRVIAEVIEQTPAVQYKLQLGLSGMVDGPAGVAPLGKRLERLRAYRAASLQCKADVKVVSMPDCCNLWRLTDCVFAFERRGIVRMVRFASSFTGITEGDIGHLDCTKSITDPGFSICDCVIDRAQDLAILTHVNGNEKPLMFLLSISQGGAFHPLANKPRLEAREALVAGYQAEEVIETCVLNWKTGQVVWEEGKQQRYTNDDHLCCHLLDSSHIVIVDNTQLRIHEVDSERREPCSLTSSSFALELPPLNGDRSVCGVRSATQLPPTYHDDMPYFRHDPLATLLASNLVAYGGHPERRVLEQKAFLILIPVSTMLAQARAMKDLDTATPAVPDHDIDIVPWKYWSHLGACVLELSDLSWHNGCQMQTMGSQVMLTPHRLFRHVAEYIFILDAHPLARALPQPTPAGSEDSQLWPRVCSENHMWFADPLPNTLPCRIRPLSLGPRDRKKRDGPEHLALSQDCVLGLKYVW</sequence>
<comment type="caution">
    <text evidence="1">The sequence shown here is derived from an EMBL/GenBank/DDBJ whole genome shotgun (WGS) entry which is preliminary data.</text>
</comment>
<dbReference type="EMBL" id="JAPEVG010000110">
    <property type="protein sequence ID" value="KAJ8482623.1"/>
    <property type="molecule type" value="Genomic_DNA"/>
</dbReference>